<reference evidence="3" key="1">
    <citation type="submission" date="2022-04" db="EMBL/GenBank/DDBJ databases">
        <title>Halobacillus sp. isolated from saltern.</title>
        <authorList>
            <person name="Won M."/>
            <person name="Lee C.-M."/>
            <person name="Woen H.-Y."/>
            <person name="Kwon S.-W."/>
        </authorList>
    </citation>
    <scope>NUCLEOTIDE SEQUENCE</scope>
    <source>
        <strain evidence="3">SSHM10-5</strain>
    </source>
</reference>
<proteinExistence type="predicted"/>
<protein>
    <submittedName>
        <fullName evidence="3">Uncharacterized protein</fullName>
    </submittedName>
</protein>
<accession>A0ABY4HEM2</accession>
<gene>
    <name evidence="3" type="ORF">MUO15_07465</name>
</gene>
<keyword evidence="4" id="KW-1185">Reference proteome</keyword>
<sequence length="193" mass="21420">MLQEKRGDFIFNTLFKKIMWALGAVAFLALGVFVYLIVANLIFQQEASSDTNQTKGAQEEAKAGEVSTNTIEQTQATVGEENKDVGEFVSTTHDFYNDTTGYGGIATLNWNDQRAKAKTVLSKVEGLLPNVTSETLKSDLQEIEGLANSVLESEDRSTVRNLHRMFHDLDIALNSYNGYDKVWNVTETLGRGE</sequence>
<keyword evidence="2" id="KW-0472">Membrane</keyword>
<feature type="region of interest" description="Disordered" evidence="1">
    <location>
        <begin position="53"/>
        <end position="78"/>
    </location>
</feature>
<name>A0ABY4HEM2_9BACI</name>
<dbReference type="Proteomes" id="UP000830326">
    <property type="component" value="Chromosome"/>
</dbReference>
<organism evidence="3 4">
    <name type="scientific">Halobacillus amylolyticus</name>
    <dbReference type="NCBI Taxonomy" id="2932259"/>
    <lineage>
        <taxon>Bacteria</taxon>
        <taxon>Bacillati</taxon>
        <taxon>Bacillota</taxon>
        <taxon>Bacilli</taxon>
        <taxon>Bacillales</taxon>
        <taxon>Bacillaceae</taxon>
        <taxon>Halobacillus</taxon>
    </lineage>
</organism>
<evidence type="ECO:0000313" key="3">
    <source>
        <dbReference type="EMBL" id="UOR13312.1"/>
    </source>
</evidence>
<feature type="transmembrane region" description="Helical" evidence="2">
    <location>
        <begin position="20"/>
        <end position="43"/>
    </location>
</feature>
<keyword evidence="2" id="KW-1133">Transmembrane helix</keyword>
<evidence type="ECO:0000313" key="4">
    <source>
        <dbReference type="Proteomes" id="UP000830326"/>
    </source>
</evidence>
<keyword evidence="2" id="KW-0812">Transmembrane</keyword>
<evidence type="ECO:0000256" key="1">
    <source>
        <dbReference type="SAM" id="MobiDB-lite"/>
    </source>
</evidence>
<feature type="compositionally biased region" description="Polar residues" evidence="1">
    <location>
        <begin position="66"/>
        <end position="77"/>
    </location>
</feature>
<evidence type="ECO:0000256" key="2">
    <source>
        <dbReference type="SAM" id="Phobius"/>
    </source>
</evidence>
<dbReference type="EMBL" id="CP095075">
    <property type="protein sequence ID" value="UOR13312.1"/>
    <property type="molecule type" value="Genomic_DNA"/>
</dbReference>
<dbReference type="RefSeq" id="WP_245034907.1">
    <property type="nucleotide sequence ID" value="NZ_CP095075.1"/>
</dbReference>